<gene>
    <name evidence="9 12" type="primary">ispF</name>
    <name evidence="12" type="ORF">ABE960_01135</name>
</gene>
<dbReference type="HAMAP" id="MF_00107">
    <property type="entry name" value="IspF"/>
    <property type="match status" value="1"/>
</dbReference>
<dbReference type="SUPFAM" id="SSF69765">
    <property type="entry name" value="IpsF-like"/>
    <property type="match status" value="1"/>
</dbReference>
<evidence type="ECO:0000256" key="9">
    <source>
        <dbReference type="HAMAP-Rule" id="MF_00107"/>
    </source>
</evidence>
<feature type="binding site" evidence="9">
    <location>
        <position position="42"/>
    </location>
    <ligand>
        <name>a divalent metal cation</name>
        <dbReference type="ChEBI" id="CHEBI:60240"/>
    </ligand>
</feature>
<dbReference type="PANTHER" id="PTHR43181:SF1">
    <property type="entry name" value="2-C-METHYL-D-ERYTHRITOL 2,4-CYCLODIPHOSPHATE SYNTHASE, CHLOROPLASTIC"/>
    <property type="match status" value="1"/>
</dbReference>
<feature type="binding site" evidence="9">
    <location>
        <position position="8"/>
    </location>
    <ligand>
        <name>a divalent metal cation</name>
        <dbReference type="ChEBI" id="CHEBI:60240"/>
    </ligand>
</feature>
<keyword evidence="8 9" id="KW-0456">Lyase</keyword>
<dbReference type="Pfam" id="PF02542">
    <property type="entry name" value="YgbB"/>
    <property type="match status" value="1"/>
</dbReference>
<evidence type="ECO:0000256" key="2">
    <source>
        <dbReference type="ARBA" id="ARBA00004709"/>
    </source>
</evidence>
<feature type="site" description="Transition state stabilizer" evidence="9">
    <location>
        <position position="133"/>
    </location>
</feature>
<protein>
    <recommendedName>
        <fullName evidence="5 9">2-C-methyl-D-erythritol 2,4-cyclodiphosphate synthase</fullName>
        <shortName evidence="9">MECDP-synthase</shortName>
        <shortName evidence="9">MECPP-synthase</shortName>
        <shortName evidence="9">MECPS</shortName>
        <ecNumber evidence="5 9">4.6.1.12</ecNumber>
    </recommendedName>
</protein>
<reference evidence="12 13" key="1">
    <citation type="submission" date="2024-05" db="EMBL/GenBank/DDBJ databases">
        <title>Halomonas sp. SSM6 16S ribosomal RNA gene Genome sequencing and assembly.</title>
        <authorList>
            <person name="Yook S."/>
        </authorList>
    </citation>
    <scope>NUCLEOTIDE SEQUENCE [LARGE SCALE GENOMIC DNA]</scope>
    <source>
        <strain evidence="12 13">SSM6</strain>
    </source>
</reference>
<evidence type="ECO:0000256" key="8">
    <source>
        <dbReference type="ARBA" id="ARBA00023239"/>
    </source>
</evidence>
<dbReference type="EC" id="4.6.1.12" evidence="5 9"/>
<proteinExistence type="inferred from homology"/>
<feature type="binding site" evidence="9">
    <location>
        <begin position="56"/>
        <end position="58"/>
    </location>
    <ligand>
        <name>4-CDP-2-C-methyl-D-erythritol 2-phosphate</name>
        <dbReference type="ChEBI" id="CHEBI:57919"/>
    </ligand>
</feature>
<evidence type="ECO:0000256" key="1">
    <source>
        <dbReference type="ARBA" id="ARBA00000200"/>
    </source>
</evidence>
<comment type="similarity">
    <text evidence="3 9 10">Belongs to the IspF family.</text>
</comment>
<feature type="binding site" evidence="9">
    <location>
        <position position="10"/>
    </location>
    <ligand>
        <name>a divalent metal cation</name>
        <dbReference type="ChEBI" id="CHEBI:60240"/>
    </ligand>
</feature>
<dbReference type="NCBIfam" id="TIGR00151">
    <property type="entry name" value="ispF"/>
    <property type="match status" value="1"/>
</dbReference>
<evidence type="ECO:0000256" key="3">
    <source>
        <dbReference type="ARBA" id="ARBA00008480"/>
    </source>
</evidence>
<feature type="binding site" evidence="9">
    <location>
        <begin position="100"/>
        <end position="106"/>
    </location>
    <ligand>
        <name>4-CDP-2-C-methyl-D-erythritol 2-phosphate</name>
        <dbReference type="ChEBI" id="CHEBI:57919"/>
    </ligand>
</feature>
<comment type="catalytic activity">
    <reaction evidence="1 9 10">
        <text>4-CDP-2-C-methyl-D-erythritol 2-phosphate = 2-C-methyl-D-erythritol 2,4-cyclic diphosphate + CMP</text>
        <dbReference type="Rhea" id="RHEA:23864"/>
        <dbReference type="ChEBI" id="CHEBI:57919"/>
        <dbReference type="ChEBI" id="CHEBI:58483"/>
        <dbReference type="ChEBI" id="CHEBI:60377"/>
        <dbReference type="EC" id="4.6.1.12"/>
    </reaction>
</comment>
<evidence type="ECO:0000256" key="10">
    <source>
        <dbReference type="RuleBase" id="RU004395"/>
    </source>
</evidence>
<feature type="binding site" evidence="9">
    <location>
        <position position="142"/>
    </location>
    <ligand>
        <name>4-CDP-2-C-methyl-D-erythritol 2-phosphate</name>
        <dbReference type="ChEBI" id="CHEBI:57919"/>
    </ligand>
</feature>
<dbReference type="CDD" id="cd00554">
    <property type="entry name" value="MECDP_synthase"/>
    <property type="match status" value="1"/>
</dbReference>
<dbReference type="InterPro" id="IPR036571">
    <property type="entry name" value="MECDP_synthase_sf"/>
</dbReference>
<evidence type="ECO:0000256" key="5">
    <source>
        <dbReference type="ARBA" id="ARBA00012579"/>
    </source>
</evidence>
<evidence type="ECO:0000313" key="12">
    <source>
        <dbReference type="EMBL" id="MEQ6916132.1"/>
    </source>
</evidence>
<comment type="pathway">
    <text evidence="2 9">Isoprenoid biosynthesis; isopentenyl diphosphate biosynthesis via DXP pathway; isopentenyl diphosphate from 1-deoxy-D-xylulose 5-phosphate: step 4/6.</text>
</comment>
<dbReference type="InterPro" id="IPR003526">
    <property type="entry name" value="MECDP_synthase"/>
</dbReference>
<keyword evidence="13" id="KW-1185">Reference proteome</keyword>
<keyword evidence="7 9" id="KW-0414">Isoprene biosynthesis</keyword>
<feature type="binding site" evidence="9">
    <location>
        <begin position="8"/>
        <end position="10"/>
    </location>
    <ligand>
        <name>4-CDP-2-C-methyl-D-erythritol 2-phosphate</name>
        <dbReference type="ChEBI" id="CHEBI:57919"/>
    </ligand>
</feature>
<dbReference type="RefSeq" id="WP_349760787.1">
    <property type="nucleotide sequence ID" value="NZ_JBEGCJ010000001.1"/>
</dbReference>
<feature type="site" description="Transition state stabilizer" evidence="9">
    <location>
        <position position="34"/>
    </location>
</feature>
<feature type="binding site" evidence="9">
    <location>
        <begin position="132"/>
        <end position="135"/>
    </location>
    <ligand>
        <name>4-CDP-2-C-methyl-D-erythritol 2-phosphate</name>
        <dbReference type="ChEBI" id="CHEBI:57919"/>
    </ligand>
</feature>
<evidence type="ECO:0000256" key="7">
    <source>
        <dbReference type="ARBA" id="ARBA00023229"/>
    </source>
</evidence>
<sequence length="164" mass="17047">MRIGHGFDVHRFGEGDHLMIGGVAIPFDHGFVAHSDGDVLLHAVCDALLGACALGDIGRHFPDTDQAWAGADSRALLRHVTGLVRQAGYRVGNLDATVLAQAPRMAAHVSTMAAQMADDLGVAVSAVNVKATTTERLGFTGRGEGIAAEAVVLLIRQAGEAADE</sequence>
<comment type="cofactor">
    <cofactor evidence="9">
        <name>a divalent metal cation</name>
        <dbReference type="ChEBI" id="CHEBI:60240"/>
    </cofactor>
    <text evidence="9">Binds 1 divalent metal cation per subunit.</text>
</comment>
<name>A0ABV1NAR4_9GAMM</name>
<feature type="binding site" evidence="9">
    <location>
        <begin position="61"/>
        <end position="65"/>
    </location>
    <ligand>
        <name>4-CDP-2-C-methyl-D-erythritol 2-phosphate</name>
        <dbReference type="ChEBI" id="CHEBI:57919"/>
    </ligand>
</feature>
<dbReference type="EMBL" id="JBEGCJ010000001">
    <property type="protein sequence ID" value="MEQ6916132.1"/>
    <property type="molecule type" value="Genomic_DNA"/>
</dbReference>
<feature type="binding site" evidence="9">
    <location>
        <begin position="34"/>
        <end position="35"/>
    </location>
    <ligand>
        <name>4-CDP-2-C-methyl-D-erythritol 2-phosphate</name>
        <dbReference type="ChEBI" id="CHEBI:57919"/>
    </ligand>
</feature>
<dbReference type="PROSITE" id="PS01350">
    <property type="entry name" value="ISPF"/>
    <property type="match status" value="1"/>
</dbReference>
<evidence type="ECO:0000313" key="13">
    <source>
        <dbReference type="Proteomes" id="UP001442468"/>
    </source>
</evidence>
<evidence type="ECO:0000259" key="11">
    <source>
        <dbReference type="Pfam" id="PF02542"/>
    </source>
</evidence>
<organism evidence="12 13">
    <name type="scientific">Halomonas aquatica</name>
    <dbReference type="NCBI Taxonomy" id="3151123"/>
    <lineage>
        <taxon>Bacteria</taxon>
        <taxon>Pseudomonadati</taxon>
        <taxon>Pseudomonadota</taxon>
        <taxon>Gammaproteobacteria</taxon>
        <taxon>Oceanospirillales</taxon>
        <taxon>Halomonadaceae</taxon>
        <taxon>Halomonas</taxon>
    </lineage>
</organism>
<comment type="caution">
    <text evidence="12">The sequence shown here is derived from an EMBL/GenBank/DDBJ whole genome shotgun (WGS) entry which is preliminary data.</text>
</comment>
<dbReference type="Proteomes" id="UP001442468">
    <property type="component" value="Unassembled WGS sequence"/>
</dbReference>
<comment type="function">
    <text evidence="9">Involved in the biosynthesis of isopentenyl diphosphate (IPP) and dimethylallyl diphosphate (DMAPP), two major building blocks of isoprenoid compounds. Catalyzes the conversion of 4-diphosphocytidyl-2-C-methyl-D-erythritol 2-phosphate (CDP-ME2P) to 2-C-methyl-D-erythritol 2,4-cyclodiphosphate (ME-CPP) with a corresponding release of cytidine 5-monophosphate (CMP).</text>
</comment>
<feature type="binding site" evidence="9">
    <location>
        <position position="139"/>
    </location>
    <ligand>
        <name>4-CDP-2-C-methyl-D-erythritol 2-phosphate</name>
        <dbReference type="ChEBI" id="CHEBI:57919"/>
    </ligand>
</feature>
<dbReference type="Gene3D" id="3.30.1330.50">
    <property type="entry name" value="2-C-methyl-D-erythritol 2,4-cyclodiphosphate synthase"/>
    <property type="match status" value="1"/>
</dbReference>
<dbReference type="PANTHER" id="PTHR43181">
    <property type="entry name" value="2-C-METHYL-D-ERYTHRITOL 2,4-CYCLODIPHOSPHATE SYNTHASE, CHLOROPLASTIC"/>
    <property type="match status" value="1"/>
</dbReference>
<keyword evidence="6 9" id="KW-0479">Metal-binding</keyword>
<comment type="subunit">
    <text evidence="4 9">Homotrimer.</text>
</comment>
<accession>A0ABV1NAR4</accession>
<dbReference type="GO" id="GO:0008685">
    <property type="term" value="F:2-C-methyl-D-erythritol 2,4-cyclodiphosphate synthase activity"/>
    <property type="evidence" value="ECO:0007669"/>
    <property type="project" value="UniProtKB-EC"/>
</dbReference>
<feature type="domain" description="2-C-methyl-D-erythritol 2,4-cyclodiphosphate synthase" evidence="11">
    <location>
        <begin position="1"/>
        <end position="154"/>
    </location>
</feature>
<evidence type="ECO:0000256" key="6">
    <source>
        <dbReference type="ARBA" id="ARBA00022723"/>
    </source>
</evidence>
<evidence type="ECO:0000256" key="4">
    <source>
        <dbReference type="ARBA" id="ARBA00011233"/>
    </source>
</evidence>
<dbReference type="InterPro" id="IPR020555">
    <property type="entry name" value="MECDP_synthase_CS"/>
</dbReference>